<proteinExistence type="predicted"/>
<sequence>MEETMGTDEIRAAVVQVSFGRFPQVDEKLVQILRAQYRKEEDATMAKANRTGAKKPKKQTPLNILSAVQLETLSVSIGELTMELAAVRRTLRVEQRAIRKQRRKELFVKVVGGIRDGADAAADWVVENGR</sequence>
<dbReference type="AlphaFoldDB" id="A0A0F9P9B1"/>
<reference evidence="1" key="1">
    <citation type="journal article" date="2015" name="Nature">
        <title>Complex archaea that bridge the gap between prokaryotes and eukaryotes.</title>
        <authorList>
            <person name="Spang A."/>
            <person name="Saw J.H."/>
            <person name="Jorgensen S.L."/>
            <person name="Zaremba-Niedzwiedzka K."/>
            <person name="Martijn J."/>
            <person name="Lind A.E."/>
            <person name="van Eijk R."/>
            <person name="Schleper C."/>
            <person name="Guy L."/>
            <person name="Ettema T.J."/>
        </authorList>
    </citation>
    <scope>NUCLEOTIDE SEQUENCE</scope>
</reference>
<evidence type="ECO:0000313" key="1">
    <source>
        <dbReference type="EMBL" id="KKM97610.1"/>
    </source>
</evidence>
<protein>
    <submittedName>
        <fullName evidence="1">Uncharacterized protein</fullName>
    </submittedName>
</protein>
<name>A0A0F9P9B1_9ZZZZ</name>
<accession>A0A0F9P9B1</accession>
<gene>
    <name evidence="1" type="ORF">LCGC14_1166240</name>
</gene>
<comment type="caution">
    <text evidence="1">The sequence shown here is derived from an EMBL/GenBank/DDBJ whole genome shotgun (WGS) entry which is preliminary data.</text>
</comment>
<feature type="non-terminal residue" evidence="1">
    <location>
        <position position="130"/>
    </location>
</feature>
<dbReference type="EMBL" id="LAZR01005726">
    <property type="protein sequence ID" value="KKM97610.1"/>
    <property type="molecule type" value="Genomic_DNA"/>
</dbReference>
<organism evidence="1">
    <name type="scientific">marine sediment metagenome</name>
    <dbReference type="NCBI Taxonomy" id="412755"/>
    <lineage>
        <taxon>unclassified sequences</taxon>
        <taxon>metagenomes</taxon>
        <taxon>ecological metagenomes</taxon>
    </lineage>
</organism>